<dbReference type="EMBL" id="LXQA010139576">
    <property type="protein sequence ID" value="MCI24107.1"/>
    <property type="molecule type" value="Genomic_DNA"/>
</dbReference>
<proteinExistence type="predicted"/>
<dbReference type="Proteomes" id="UP000265520">
    <property type="component" value="Unassembled WGS sequence"/>
</dbReference>
<evidence type="ECO:0000313" key="2">
    <source>
        <dbReference type="Proteomes" id="UP000265520"/>
    </source>
</evidence>
<sequence>VERKVGESDKWQWGDSSYTVKEAYLRLTEEDDAEVEWARE</sequence>
<name>A0A392QJL9_9FABA</name>
<dbReference type="AlphaFoldDB" id="A0A392QJL9"/>
<accession>A0A392QJL9</accession>
<feature type="non-terminal residue" evidence="1">
    <location>
        <position position="1"/>
    </location>
</feature>
<reference evidence="1 2" key="1">
    <citation type="journal article" date="2018" name="Front. Plant Sci.">
        <title>Red Clover (Trifolium pratense) and Zigzag Clover (T. medium) - A Picture of Genomic Similarities and Differences.</title>
        <authorList>
            <person name="Dluhosova J."/>
            <person name="Istvanek J."/>
            <person name="Nedelnik J."/>
            <person name="Repkova J."/>
        </authorList>
    </citation>
    <scope>NUCLEOTIDE SEQUENCE [LARGE SCALE GENOMIC DNA]</scope>
    <source>
        <strain evidence="2">cv. 10/8</strain>
        <tissue evidence="1">Leaf</tissue>
    </source>
</reference>
<feature type="non-terminal residue" evidence="1">
    <location>
        <position position="40"/>
    </location>
</feature>
<keyword evidence="2" id="KW-1185">Reference proteome</keyword>
<comment type="caution">
    <text evidence="1">The sequence shown here is derived from an EMBL/GenBank/DDBJ whole genome shotgun (WGS) entry which is preliminary data.</text>
</comment>
<evidence type="ECO:0000313" key="1">
    <source>
        <dbReference type="EMBL" id="MCI24107.1"/>
    </source>
</evidence>
<organism evidence="1 2">
    <name type="scientific">Trifolium medium</name>
    <dbReference type="NCBI Taxonomy" id="97028"/>
    <lineage>
        <taxon>Eukaryota</taxon>
        <taxon>Viridiplantae</taxon>
        <taxon>Streptophyta</taxon>
        <taxon>Embryophyta</taxon>
        <taxon>Tracheophyta</taxon>
        <taxon>Spermatophyta</taxon>
        <taxon>Magnoliopsida</taxon>
        <taxon>eudicotyledons</taxon>
        <taxon>Gunneridae</taxon>
        <taxon>Pentapetalae</taxon>
        <taxon>rosids</taxon>
        <taxon>fabids</taxon>
        <taxon>Fabales</taxon>
        <taxon>Fabaceae</taxon>
        <taxon>Papilionoideae</taxon>
        <taxon>50 kb inversion clade</taxon>
        <taxon>NPAAA clade</taxon>
        <taxon>Hologalegina</taxon>
        <taxon>IRL clade</taxon>
        <taxon>Trifolieae</taxon>
        <taxon>Trifolium</taxon>
    </lineage>
</organism>
<protein>
    <submittedName>
        <fullName evidence="1">Uncharacterized protein</fullName>
    </submittedName>
</protein>